<evidence type="ECO:0000313" key="2">
    <source>
        <dbReference type="Proteomes" id="UP000188879"/>
    </source>
</evidence>
<gene>
    <name evidence="1" type="ORF">BKE38_00580</name>
</gene>
<keyword evidence="2" id="KW-1185">Reference proteome</keyword>
<dbReference type="EMBL" id="MLCO01000005">
    <property type="protein sequence ID" value="ONG58971.1"/>
    <property type="molecule type" value="Genomic_DNA"/>
</dbReference>
<comment type="caution">
    <text evidence="1">The sequence shown here is derived from an EMBL/GenBank/DDBJ whole genome shotgun (WGS) entry which is preliminary data.</text>
</comment>
<dbReference type="RefSeq" id="WP_076955431.1">
    <property type="nucleotide sequence ID" value="NZ_MLCO01000005.1"/>
</dbReference>
<name>A0A1V2H8N0_9PROT</name>
<protein>
    <submittedName>
        <fullName evidence="1">Uncharacterized protein</fullName>
    </submittedName>
</protein>
<dbReference type="Proteomes" id="UP000188879">
    <property type="component" value="Unassembled WGS sequence"/>
</dbReference>
<sequence length="232" mass="24434">MTELPDRFFLTGDPAAVLSRLSAAGRVMTVLSGPGVLLERIGTLEDVVERDGWLEFRGAAHTARVRRDALAALVLDRTPRMPDKALPRVELQGADGVSLMTLHGLDGGEGFDAALGPVAGDVAPPRVLPEAGAEGEASPEVARMLAALQALAVPVKVRLESASVVQDYEGLLPASREMGGHQNLIQADFHLHLADSAVARWRFEGQRVVAEGASGAALGLEFELPVGVTLPE</sequence>
<reference evidence="1 2" key="1">
    <citation type="submission" date="2016-10" db="EMBL/GenBank/DDBJ databases">
        <title>Draft Genome sequence of Roseomonas sp. strain M3.</title>
        <authorList>
            <person name="Subhash Y."/>
            <person name="Lee S."/>
        </authorList>
    </citation>
    <scope>NUCLEOTIDE SEQUENCE [LARGE SCALE GENOMIC DNA]</scope>
    <source>
        <strain evidence="1 2">M3</strain>
    </source>
</reference>
<evidence type="ECO:0000313" key="1">
    <source>
        <dbReference type="EMBL" id="ONG58971.1"/>
    </source>
</evidence>
<proteinExistence type="predicted"/>
<organism evidence="1 2">
    <name type="scientific">Teichococcus deserti</name>
    <dbReference type="NCBI Taxonomy" id="1817963"/>
    <lineage>
        <taxon>Bacteria</taxon>
        <taxon>Pseudomonadati</taxon>
        <taxon>Pseudomonadota</taxon>
        <taxon>Alphaproteobacteria</taxon>
        <taxon>Acetobacterales</taxon>
        <taxon>Roseomonadaceae</taxon>
        <taxon>Roseomonas</taxon>
    </lineage>
</organism>
<dbReference type="AlphaFoldDB" id="A0A1V2H8N0"/>
<dbReference type="OrthoDB" id="316630at2"/>
<dbReference type="SUPFAM" id="SSF144064">
    <property type="entry name" value="Heme iron utilization protein-like"/>
    <property type="match status" value="1"/>
</dbReference>
<accession>A0A1V2H8N0</accession>